<feature type="domain" description="HMG box" evidence="11">
    <location>
        <begin position="524"/>
        <end position="592"/>
    </location>
</feature>
<keyword evidence="4" id="KW-0805">Transcription regulation</keyword>
<evidence type="ECO:0000256" key="1">
    <source>
        <dbReference type="ARBA" id="ARBA00004123"/>
    </source>
</evidence>
<feature type="region of interest" description="Disordered" evidence="10">
    <location>
        <begin position="198"/>
        <end position="267"/>
    </location>
</feature>
<dbReference type="GO" id="GO:0000981">
    <property type="term" value="F:DNA-binding transcription factor activity, RNA polymerase II-specific"/>
    <property type="evidence" value="ECO:0007669"/>
    <property type="project" value="TreeGrafter"/>
</dbReference>
<dbReference type="EMBL" id="JTDF01002473">
    <property type="protein sequence ID" value="KAF8568759.1"/>
    <property type="molecule type" value="Genomic_DNA"/>
</dbReference>
<dbReference type="InterPro" id="IPR036910">
    <property type="entry name" value="HMG_box_dom_sf"/>
</dbReference>
<feature type="compositionally biased region" description="Low complexity" evidence="10">
    <location>
        <begin position="815"/>
        <end position="843"/>
    </location>
</feature>
<keyword evidence="8 9" id="KW-0539">Nucleus</keyword>
<reference evidence="12 13" key="1">
    <citation type="submission" date="2019-07" db="EMBL/GenBank/DDBJ databases">
        <title>Annotation for the trematode Paragonimus westermani.</title>
        <authorList>
            <person name="Choi Y.-J."/>
        </authorList>
    </citation>
    <scope>NUCLEOTIDE SEQUENCE [LARGE SCALE GENOMIC DNA]</scope>
    <source>
        <strain evidence="12">180907_Pwestermani</strain>
    </source>
</reference>
<proteinExistence type="inferred from homology"/>
<dbReference type="CDD" id="cd21996">
    <property type="entry name" value="HMG-box_TCF7-like"/>
    <property type="match status" value="1"/>
</dbReference>
<feature type="region of interest" description="Disordered" evidence="10">
    <location>
        <begin position="1205"/>
        <end position="1227"/>
    </location>
</feature>
<gene>
    <name evidence="12" type="ORF">P879_02761</name>
</gene>
<feature type="region of interest" description="Disordered" evidence="10">
    <location>
        <begin position="34"/>
        <end position="92"/>
    </location>
</feature>
<evidence type="ECO:0000256" key="5">
    <source>
        <dbReference type="ARBA" id="ARBA00023125"/>
    </source>
</evidence>
<feature type="compositionally biased region" description="Basic and acidic residues" evidence="10">
    <location>
        <begin position="75"/>
        <end position="89"/>
    </location>
</feature>
<evidence type="ECO:0000256" key="9">
    <source>
        <dbReference type="PROSITE-ProRule" id="PRU00267"/>
    </source>
</evidence>
<dbReference type="Proteomes" id="UP000699462">
    <property type="component" value="Unassembled WGS sequence"/>
</dbReference>
<accession>A0A8T0DLG1</accession>
<dbReference type="PANTHER" id="PTHR10373:SF38">
    <property type="entry name" value="PROTEIN PANGOLIN, ISOFORM J"/>
    <property type="match status" value="1"/>
</dbReference>
<sequence>MTNPFGLMPFYDPFSCSAAAAAAAAAVAAAAYSRQQQQPPPSSCCRSQLQPKDQLSRSSSLKPDKNSMQLLTNGRMEDGHVTGDDRNPQRDPPALIRHFQHAVDSQWRSSLSSPELRRSYRSHNLNVNLAPSQLTDHDHVCSDMTVTPVGMSPPRSVSNVTNAVVPSPVSSASQSNFYAAAACAAAVAAAVASWSGSGSPQSSICQRSTTLTTQQKSPTMNRSSLSPAVLTNRSRALSDSGGGGSGGTPVPSPAMTTPGLLPPTSPSSSSLAAAVAAALSPAAAAALYQRRETSRTSTASNSSVASPYSPSVFAAAAAAHMQLLSAAAAAASFSSSLPSSSSSVLSPHCHSTMASTTNAASHLSTTTNINHPSASHISSSSVGPDSIDITVDGRRITGSRSDLKLHSNGDSSAWLPHQKNAAIAAAAAAAVAMANSPTSGLNSVTRRSPSLAAPSGVWYRRGGSFSGRSRGLRGGNVGRFLSRDCLQPHKPLDSSDETRLVDGPFRGSGRRGSHITTCPKGIHIKKPLNAFMLFMKEMRARVQEECTLKESAAINQVLGKKWHELTRDEQTKYYEMARREKELHQQLYPNWSARDNYAYHARRRKRRRHLLHRHQLHSRGTPRHSRLGLSFRGSNCDRPTTATVMPVQSNATTHTKNHVSELGPAAGTERCSTQSSPMGSPSDIGRSVSPVFGRSTVISRGSRGRRPVLPHLKFVQPPSAVHTPPPRISDDIGRTKGFSPNKRSVQSVSPLKDLSHSTLDATSTSGVSATGRTAQYSLGRLSQSIMSSKGLESEAAQLSHEAPVSMLWRSIPSPSIKQSPQLGRHSTTFASSTPTTPTTCSSPPNRPLNYPCSKLPIGSDDQFAKPDNTFPVSPYAQTRQYAMTASPEPVFNAYSKMQECFPPRMAAAAAAAAMAAASISLSSTSSFTHPACPSLTASSDYHRYPYFPPVGSKLSHPNHPHSAPFSSDTLIPPTRVGSSSMFGSQTAVGGGGIVDLLGASRDLAQHNHGRSTLDSSSSPSTVAAVAAAAAAAMAASELSGGSLKKCRARFGLEHQNLWCKPCRRKKKCIRFISDSDADDFPLTAPHLSSPRSLDHPGLRMAHLARQGLANFMDPFPSVCHRPQPNLVSYGSRVPSLPDHSVLTGKRIHISTIRPCDQGWRGDPHCQSTSLSSSLQDPYLAHHHSPFQLPTANFPLRPSTHAINLPQQPQPTAGTPETVRFRLPQPPRNRSDDFTYDLWHPAKHLPSSFEWTSRVLPSPALSTPFGMFCSSPLHLPVDMKQDASLGHFADQTVSHRNKCPNPLQRSSDKDTFVNQSAPIHSPVYSSKTTGALSPSNIEICTGRSELWRTTDKSYDILSSCSPVPTVPETKTLVVTHPTQTSSITEAPACKRMCVSMPLSEVTGARRNSPKSLCDVLSDQKTNLTAFSEMQLSPLGLITNPKPQEVRFGVADFMNSSECEGHPIVSRSSASVSPVGDIVATFDPSTDISRTDTNDPMFNVPCTTITKQNAN</sequence>
<keyword evidence="7" id="KW-0804">Transcription</keyword>
<dbReference type="GO" id="GO:0000978">
    <property type="term" value="F:RNA polymerase II cis-regulatory region sequence-specific DNA binding"/>
    <property type="evidence" value="ECO:0007669"/>
    <property type="project" value="TreeGrafter"/>
</dbReference>
<keyword evidence="5 9" id="KW-0238">DNA-binding</keyword>
<dbReference type="Gene3D" id="1.10.30.10">
    <property type="entry name" value="High mobility group box domain"/>
    <property type="match status" value="1"/>
</dbReference>
<feature type="compositionally biased region" description="Polar residues" evidence="10">
    <location>
        <begin position="356"/>
        <end position="372"/>
    </location>
</feature>
<evidence type="ECO:0000256" key="2">
    <source>
        <dbReference type="ARBA" id="ARBA00006569"/>
    </source>
</evidence>
<dbReference type="FunFam" id="1.10.30.10:FF:000001">
    <property type="entry name" value="transcription factor 7 isoform X2"/>
    <property type="match status" value="1"/>
</dbReference>
<feature type="compositionally biased region" description="Polar residues" evidence="10">
    <location>
        <begin position="756"/>
        <end position="766"/>
    </location>
</feature>
<evidence type="ECO:0000259" key="11">
    <source>
        <dbReference type="PROSITE" id="PS50118"/>
    </source>
</evidence>
<evidence type="ECO:0000256" key="6">
    <source>
        <dbReference type="ARBA" id="ARBA00023159"/>
    </source>
</evidence>
<dbReference type="InterPro" id="IPR009071">
    <property type="entry name" value="HMG_box_dom"/>
</dbReference>
<feature type="region of interest" description="Disordered" evidence="10">
    <location>
        <begin position="661"/>
        <end position="689"/>
    </location>
</feature>
<evidence type="ECO:0000256" key="4">
    <source>
        <dbReference type="ARBA" id="ARBA00023015"/>
    </source>
</evidence>
<feature type="compositionally biased region" description="Low complexity" evidence="10">
    <location>
        <begin position="34"/>
        <end position="51"/>
    </location>
</feature>
<dbReference type="GO" id="GO:0060070">
    <property type="term" value="P:canonical Wnt signaling pathway"/>
    <property type="evidence" value="ECO:0007669"/>
    <property type="project" value="TreeGrafter"/>
</dbReference>
<feature type="compositionally biased region" description="Polar residues" evidence="10">
    <location>
        <begin position="204"/>
        <end position="237"/>
    </location>
</feature>
<feature type="compositionally biased region" description="Basic and acidic residues" evidence="10">
    <location>
        <begin position="491"/>
        <end position="500"/>
    </location>
</feature>
<evidence type="ECO:0000256" key="7">
    <source>
        <dbReference type="ARBA" id="ARBA00023163"/>
    </source>
</evidence>
<evidence type="ECO:0000256" key="10">
    <source>
        <dbReference type="SAM" id="MobiDB-lite"/>
    </source>
</evidence>
<dbReference type="SMART" id="SM00398">
    <property type="entry name" value="HMG"/>
    <property type="match status" value="1"/>
</dbReference>
<dbReference type="GO" id="GO:0000785">
    <property type="term" value="C:chromatin"/>
    <property type="evidence" value="ECO:0007669"/>
    <property type="project" value="TreeGrafter"/>
</dbReference>
<comment type="similarity">
    <text evidence="2">Belongs to the TCF/LEF family.</text>
</comment>
<dbReference type="SMART" id="SM01366">
    <property type="entry name" value="c-clamp"/>
    <property type="match status" value="1"/>
</dbReference>
<feature type="region of interest" description="Disordered" evidence="10">
    <location>
        <begin position="356"/>
        <end position="390"/>
    </location>
</feature>
<evidence type="ECO:0000256" key="3">
    <source>
        <dbReference type="ARBA" id="ARBA00022687"/>
    </source>
</evidence>
<feature type="region of interest" description="Disordered" evidence="10">
    <location>
        <begin position="491"/>
        <end position="514"/>
    </location>
</feature>
<dbReference type="PROSITE" id="PS50118">
    <property type="entry name" value="HMG_BOX_2"/>
    <property type="match status" value="1"/>
</dbReference>
<dbReference type="Pfam" id="PF00505">
    <property type="entry name" value="HMG_box"/>
    <property type="match status" value="1"/>
</dbReference>
<feature type="region of interest" description="Disordered" evidence="10">
    <location>
        <begin position="615"/>
        <end position="640"/>
    </location>
</feature>
<keyword evidence="3" id="KW-0879">Wnt signaling pathway</keyword>
<feature type="compositionally biased region" description="Polar residues" evidence="10">
    <location>
        <begin position="56"/>
        <end position="72"/>
    </location>
</feature>
<keyword evidence="13" id="KW-1185">Reference proteome</keyword>
<dbReference type="PANTHER" id="PTHR10373">
    <property type="entry name" value="TRANSCRIPTION FACTOR 7 FAMILY MEMBER"/>
    <property type="match status" value="1"/>
</dbReference>
<dbReference type="GO" id="GO:1990907">
    <property type="term" value="C:beta-catenin-TCF complex"/>
    <property type="evidence" value="ECO:0007669"/>
    <property type="project" value="TreeGrafter"/>
</dbReference>
<dbReference type="OrthoDB" id="6259826at2759"/>
<dbReference type="SUPFAM" id="SSF47095">
    <property type="entry name" value="HMG-box"/>
    <property type="match status" value="1"/>
</dbReference>
<name>A0A8T0DLG1_9TREM</name>
<feature type="compositionally biased region" description="Basic residues" evidence="10">
    <location>
        <begin position="615"/>
        <end position="626"/>
    </location>
</feature>
<comment type="subcellular location">
    <subcellularLocation>
        <location evidence="1">Nucleus</location>
    </subcellularLocation>
</comment>
<evidence type="ECO:0000313" key="13">
    <source>
        <dbReference type="Proteomes" id="UP000699462"/>
    </source>
</evidence>
<keyword evidence="6" id="KW-0010">Activator</keyword>
<protein>
    <recommendedName>
        <fullName evidence="11">HMG box domain-containing protein</fullName>
    </recommendedName>
</protein>
<feature type="region of interest" description="Disordered" evidence="10">
    <location>
        <begin position="815"/>
        <end position="847"/>
    </location>
</feature>
<feature type="DNA-binding region" description="HMG box" evidence="9">
    <location>
        <begin position="524"/>
        <end position="592"/>
    </location>
</feature>
<comment type="caution">
    <text evidence="12">The sequence shown here is derived from an EMBL/GenBank/DDBJ whole genome shotgun (WGS) entry which is preliminary data.</text>
</comment>
<evidence type="ECO:0000256" key="8">
    <source>
        <dbReference type="ARBA" id="ARBA00023242"/>
    </source>
</evidence>
<evidence type="ECO:0000313" key="12">
    <source>
        <dbReference type="EMBL" id="KAF8568759.1"/>
    </source>
</evidence>
<feature type="region of interest" description="Disordered" evidence="10">
    <location>
        <begin position="716"/>
        <end position="766"/>
    </location>
</feature>
<feature type="compositionally biased region" description="Polar residues" evidence="10">
    <location>
        <begin position="670"/>
        <end position="679"/>
    </location>
</feature>
<feature type="compositionally biased region" description="Polar residues" evidence="10">
    <location>
        <begin position="1205"/>
        <end position="1214"/>
    </location>
</feature>
<dbReference type="InterPro" id="IPR024940">
    <property type="entry name" value="TCF/LEF"/>
</dbReference>
<organism evidence="12 13">
    <name type="scientific">Paragonimus westermani</name>
    <dbReference type="NCBI Taxonomy" id="34504"/>
    <lineage>
        <taxon>Eukaryota</taxon>
        <taxon>Metazoa</taxon>
        <taxon>Spiralia</taxon>
        <taxon>Lophotrochozoa</taxon>
        <taxon>Platyhelminthes</taxon>
        <taxon>Trematoda</taxon>
        <taxon>Digenea</taxon>
        <taxon>Plagiorchiida</taxon>
        <taxon>Troglotremata</taxon>
        <taxon>Troglotrematidae</taxon>
        <taxon>Paragonimus</taxon>
    </lineage>
</organism>